<dbReference type="InterPro" id="IPR006785">
    <property type="entry name" value="Pex14_N"/>
</dbReference>
<feature type="compositionally biased region" description="Polar residues" evidence="11">
    <location>
        <begin position="293"/>
        <end position="305"/>
    </location>
</feature>
<sequence>MAIREDIVASAVFLQDPSVSGSPIESRIAFLQSKNLTQEEVDTALARANGESAPPVNQSGYAPPPQINRQAQPNYGSYQQYPLQPPPPELPKRDWRDWFIMATVMGGVGYGMYFVAKRYVYPVIAPPTAPQLEQDKQAIDDQFEKAFTLLDQLSKDTDALKTSEQARTERLDAALTEVEGVIGELKNSSRRRKEESRIIGDEVRALKDLIPRAMDGQKQSTDTRLRELNTELKSLKTLMGQRLNPPSTSGPGSYGRSSGISALNATVTPTNPSSNATTTSAESTTPTPVSSSNGANTESVASIRSGSPFGTGMPAGKAAIPSWQLASNKSTASTDTSTGSASGSQEASTSS</sequence>
<comment type="caution">
    <text evidence="13">The sequence shown here is derived from an EMBL/GenBank/DDBJ whole genome shotgun (WGS) entry which is preliminary data.</text>
</comment>
<dbReference type="OrthoDB" id="5549158at2759"/>
<dbReference type="Pfam" id="PF04695">
    <property type="entry name" value="Pex14_N"/>
    <property type="match status" value="1"/>
</dbReference>
<accession>A0A9N9KT92</accession>
<dbReference type="GO" id="GO:0016560">
    <property type="term" value="P:protein import into peroxisome matrix, docking"/>
    <property type="evidence" value="ECO:0007669"/>
    <property type="project" value="UniProtKB-UniRule"/>
</dbReference>
<evidence type="ECO:0000256" key="9">
    <source>
        <dbReference type="ARBA" id="ARBA00046271"/>
    </source>
</evidence>
<dbReference type="PANTHER" id="PTHR23058">
    <property type="entry name" value="PEROXISOMAL MEMBRANE PROTEIN PEX14"/>
    <property type="match status" value="1"/>
</dbReference>
<evidence type="ECO:0000256" key="3">
    <source>
        <dbReference type="ARBA" id="ARBA00022927"/>
    </source>
</evidence>
<dbReference type="PANTHER" id="PTHR23058:SF0">
    <property type="entry name" value="PEROXISOMAL MEMBRANE PROTEIN PEX14"/>
    <property type="match status" value="1"/>
</dbReference>
<feature type="compositionally biased region" description="Low complexity" evidence="11">
    <location>
        <begin position="330"/>
        <end position="351"/>
    </location>
</feature>
<keyword evidence="4" id="KW-0811">Translocation</keyword>
<dbReference type="GO" id="GO:0005102">
    <property type="term" value="F:signaling receptor binding"/>
    <property type="evidence" value="ECO:0007669"/>
    <property type="project" value="TreeGrafter"/>
</dbReference>
<reference evidence="13" key="1">
    <citation type="submission" date="2021-07" db="EMBL/GenBank/DDBJ databases">
        <authorList>
            <person name="Durling M."/>
        </authorList>
    </citation>
    <scope>NUCLEOTIDE SEQUENCE</scope>
</reference>
<evidence type="ECO:0000313" key="14">
    <source>
        <dbReference type="Proteomes" id="UP000696280"/>
    </source>
</evidence>
<evidence type="ECO:0000256" key="1">
    <source>
        <dbReference type="ARBA" id="ARBA00005443"/>
    </source>
</evidence>
<feature type="compositionally biased region" description="Low complexity" evidence="11">
    <location>
        <begin position="266"/>
        <end position="292"/>
    </location>
</feature>
<keyword evidence="2 10" id="KW-0813">Transport</keyword>
<keyword evidence="14" id="KW-1185">Reference proteome</keyword>
<feature type="region of interest" description="Disordered" evidence="11">
    <location>
        <begin position="235"/>
        <end position="351"/>
    </location>
</feature>
<dbReference type="InterPro" id="IPR036388">
    <property type="entry name" value="WH-like_DNA-bd_sf"/>
</dbReference>
<evidence type="ECO:0000256" key="7">
    <source>
        <dbReference type="ARBA" id="ARBA00029502"/>
    </source>
</evidence>
<dbReference type="Proteomes" id="UP000696280">
    <property type="component" value="Unassembled WGS sequence"/>
</dbReference>
<dbReference type="InterPro" id="IPR025655">
    <property type="entry name" value="PEX14"/>
</dbReference>
<keyword evidence="6 10" id="KW-0576">Peroxisome</keyword>
<comment type="similarity">
    <text evidence="1 10">Belongs to the peroxin-14 family.</text>
</comment>
<evidence type="ECO:0000313" key="13">
    <source>
        <dbReference type="EMBL" id="CAG8953489.1"/>
    </source>
</evidence>
<feature type="compositionally biased region" description="Polar residues" evidence="11">
    <location>
        <begin position="67"/>
        <end position="77"/>
    </location>
</feature>
<feature type="domain" description="Peroxisome membrane anchor protein Pex14p N-terminal" evidence="12">
    <location>
        <begin position="4"/>
        <end position="47"/>
    </location>
</feature>
<proteinExistence type="inferred from homology"/>
<dbReference type="EMBL" id="CAJVRL010000050">
    <property type="protein sequence ID" value="CAG8953489.1"/>
    <property type="molecule type" value="Genomic_DNA"/>
</dbReference>
<dbReference type="GO" id="GO:0005778">
    <property type="term" value="C:peroxisomal membrane"/>
    <property type="evidence" value="ECO:0007669"/>
    <property type="project" value="UniProtKB-SubCell"/>
</dbReference>
<dbReference type="AlphaFoldDB" id="A0A9N9KT92"/>
<evidence type="ECO:0000256" key="8">
    <source>
        <dbReference type="ARBA" id="ARBA00029691"/>
    </source>
</evidence>
<evidence type="ECO:0000256" key="5">
    <source>
        <dbReference type="ARBA" id="ARBA00023136"/>
    </source>
</evidence>
<feature type="region of interest" description="Disordered" evidence="11">
    <location>
        <begin position="47"/>
        <end position="87"/>
    </location>
</feature>
<organism evidence="13 14">
    <name type="scientific">Hymenoscyphus fraxineus</name>
    <dbReference type="NCBI Taxonomy" id="746836"/>
    <lineage>
        <taxon>Eukaryota</taxon>
        <taxon>Fungi</taxon>
        <taxon>Dikarya</taxon>
        <taxon>Ascomycota</taxon>
        <taxon>Pezizomycotina</taxon>
        <taxon>Leotiomycetes</taxon>
        <taxon>Helotiales</taxon>
        <taxon>Helotiaceae</taxon>
        <taxon>Hymenoscyphus</taxon>
    </lineage>
</organism>
<comment type="subcellular location">
    <subcellularLocation>
        <location evidence="9 10">Peroxisome membrane</location>
    </subcellularLocation>
</comment>
<gene>
    <name evidence="13" type="ORF">HYFRA_00010239</name>
</gene>
<evidence type="ECO:0000256" key="2">
    <source>
        <dbReference type="ARBA" id="ARBA00022448"/>
    </source>
</evidence>
<protein>
    <recommendedName>
        <fullName evidence="7 10">Peroxisomal membrane protein PEX14</fullName>
    </recommendedName>
    <alternativeName>
        <fullName evidence="8 10">Peroxin-14</fullName>
    </alternativeName>
</protein>
<dbReference type="GO" id="GO:1990429">
    <property type="term" value="C:peroxisomal importomer complex"/>
    <property type="evidence" value="ECO:0007669"/>
    <property type="project" value="TreeGrafter"/>
</dbReference>
<evidence type="ECO:0000256" key="6">
    <source>
        <dbReference type="ARBA" id="ARBA00023140"/>
    </source>
</evidence>
<evidence type="ECO:0000256" key="4">
    <source>
        <dbReference type="ARBA" id="ARBA00023010"/>
    </source>
</evidence>
<evidence type="ECO:0000256" key="10">
    <source>
        <dbReference type="RuleBase" id="RU367032"/>
    </source>
</evidence>
<comment type="function">
    <text evidence="10">Component of the PEX13-PEX14 docking complex, a translocon channel that specifically mediates the import of peroxisomal cargo proteins bound to PEX5 receptor. The PEX13-PEX14 docking complex forms a large import pore which can be opened to a diameter of about 9 nm. Mechanistically, PEX5 receptor along with cargo proteins associates with the PEX14 subunit of the PEX13-PEX14 docking complex in the cytosol, leading to the insertion of the receptor into the organelle membrane with the concomitant translocation of the cargo into the peroxisome matrix.</text>
</comment>
<keyword evidence="3 10" id="KW-0653">Protein transport</keyword>
<evidence type="ECO:0000256" key="11">
    <source>
        <dbReference type="SAM" id="MobiDB-lite"/>
    </source>
</evidence>
<name>A0A9N9KT92_9HELO</name>
<dbReference type="Gene3D" id="1.10.10.10">
    <property type="entry name" value="Winged helix-like DNA-binding domain superfamily/Winged helix DNA-binding domain"/>
    <property type="match status" value="1"/>
</dbReference>
<evidence type="ECO:0000259" key="12">
    <source>
        <dbReference type="Pfam" id="PF04695"/>
    </source>
</evidence>
<feature type="compositionally biased region" description="Polar residues" evidence="11">
    <location>
        <begin position="244"/>
        <end position="265"/>
    </location>
</feature>
<keyword evidence="5 10" id="KW-0472">Membrane</keyword>